<accession>A0AAW5EF41</accession>
<name>A0AAW5EF41_CAMJU</name>
<dbReference type="Gene3D" id="3.40.630.30">
    <property type="match status" value="1"/>
</dbReference>
<protein>
    <submittedName>
        <fullName evidence="2">GNAT family N-acetyltransferase</fullName>
    </submittedName>
</protein>
<proteinExistence type="predicted"/>
<dbReference type="InterPro" id="IPR016181">
    <property type="entry name" value="Acyl_CoA_acyltransferase"/>
</dbReference>
<feature type="non-terminal residue" evidence="2">
    <location>
        <position position="87"/>
    </location>
</feature>
<sequence>MEYKLLEEQDLGLMLDFVDDENTKYNVDVLKKFIDNKNDFGFIAKINNKIVGFAFGYILLKPDGRKVFYLDAIDVMPDYQGKGYGTG</sequence>
<dbReference type="AlphaFoldDB" id="A0AAW5EF41"/>
<feature type="domain" description="N-acetyltransferase" evidence="1">
    <location>
        <begin position="1"/>
        <end position="87"/>
    </location>
</feature>
<dbReference type="EMBL" id="JAJUOL010001425">
    <property type="protein sequence ID" value="MCH3853938.1"/>
    <property type="molecule type" value="Genomic_DNA"/>
</dbReference>
<dbReference type="GO" id="GO:0016747">
    <property type="term" value="F:acyltransferase activity, transferring groups other than amino-acyl groups"/>
    <property type="evidence" value="ECO:0007669"/>
    <property type="project" value="InterPro"/>
</dbReference>
<dbReference type="PROSITE" id="PS51186">
    <property type="entry name" value="GNAT"/>
    <property type="match status" value="1"/>
</dbReference>
<organism evidence="2 3">
    <name type="scientific">Campylobacter jejuni</name>
    <dbReference type="NCBI Taxonomy" id="197"/>
    <lineage>
        <taxon>Bacteria</taxon>
        <taxon>Pseudomonadati</taxon>
        <taxon>Campylobacterota</taxon>
        <taxon>Epsilonproteobacteria</taxon>
        <taxon>Campylobacterales</taxon>
        <taxon>Campylobacteraceae</taxon>
        <taxon>Campylobacter</taxon>
    </lineage>
</organism>
<evidence type="ECO:0000313" key="3">
    <source>
        <dbReference type="Proteomes" id="UP001199644"/>
    </source>
</evidence>
<dbReference type="CDD" id="cd04301">
    <property type="entry name" value="NAT_SF"/>
    <property type="match status" value="1"/>
</dbReference>
<dbReference type="InterPro" id="IPR000182">
    <property type="entry name" value="GNAT_dom"/>
</dbReference>
<evidence type="ECO:0000259" key="1">
    <source>
        <dbReference type="PROSITE" id="PS51186"/>
    </source>
</evidence>
<gene>
    <name evidence="2" type="ORF">LZC39_17795</name>
</gene>
<dbReference type="Pfam" id="PF00583">
    <property type="entry name" value="Acetyltransf_1"/>
    <property type="match status" value="1"/>
</dbReference>
<reference evidence="2" key="1">
    <citation type="submission" date="2021-12" db="EMBL/GenBank/DDBJ databases">
        <title>Prevalence of phenicol resistance gene fexA in Campylobacter isolated from poultry supply chain.</title>
        <authorList>
            <person name="Tang B."/>
            <person name="Zheng X."/>
            <person name="Lin J."/>
            <person name="Lin R."/>
            <person name="Yang H."/>
            <person name="Shen Z."/>
            <person name="Xia F."/>
        </authorList>
    </citation>
    <scope>NUCLEOTIDE SEQUENCE</scope>
    <source>
        <strain evidence="2">CJHN2011004</strain>
    </source>
</reference>
<dbReference type="Proteomes" id="UP001199644">
    <property type="component" value="Unassembled WGS sequence"/>
</dbReference>
<dbReference type="SUPFAM" id="SSF55729">
    <property type="entry name" value="Acyl-CoA N-acyltransferases (Nat)"/>
    <property type="match status" value="1"/>
</dbReference>
<comment type="caution">
    <text evidence="2">The sequence shown here is derived from an EMBL/GenBank/DDBJ whole genome shotgun (WGS) entry which is preliminary data.</text>
</comment>
<evidence type="ECO:0000313" key="2">
    <source>
        <dbReference type="EMBL" id="MCH3853938.1"/>
    </source>
</evidence>